<comment type="subunit">
    <text evidence="4">Homotetramer.</text>
</comment>
<dbReference type="Pfam" id="PF19283">
    <property type="entry name" value="APEH_N"/>
    <property type="match status" value="1"/>
</dbReference>
<evidence type="ECO:0000313" key="12">
    <source>
        <dbReference type="EMBL" id="KIK37352.1"/>
    </source>
</evidence>
<evidence type="ECO:0000256" key="5">
    <source>
        <dbReference type="ARBA" id="ARBA00012917"/>
    </source>
</evidence>
<comment type="catalytic activity">
    <reaction evidence="1">
        <text>Cleavage of an N-acetyl or N-formyl amino acid from the N-terminus of a polypeptide.</text>
        <dbReference type="EC" id="3.4.19.1"/>
    </reaction>
</comment>
<reference evidence="12 13" key="1">
    <citation type="submission" date="2014-04" db="EMBL/GenBank/DDBJ databases">
        <authorList>
            <consortium name="DOE Joint Genome Institute"/>
            <person name="Kuo A."/>
            <person name="Ruytinx J."/>
            <person name="Rineau F."/>
            <person name="Colpaert J."/>
            <person name="Kohler A."/>
            <person name="Nagy L.G."/>
            <person name="Floudas D."/>
            <person name="Copeland A."/>
            <person name="Barry K.W."/>
            <person name="Cichocki N."/>
            <person name="Veneault-Fourrey C."/>
            <person name="LaButti K."/>
            <person name="Lindquist E.A."/>
            <person name="Lipzen A."/>
            <person name="Lundell T."/>
            <person name="Morin E."/>
            <person name="Murat C."/>
            <person name="Sun H."/>
            <person name="Tunlid A."/>
            <person name="Henrissat B."/>
            <person name="Grigoriev I.V."/>
            <person name="Hibbett D.S."/>
            <person name="Martin F."/>
            <person name="Nordberg H.P."/>
            <person name="Cantor M.N."/>
            <person name="Hua S.X."/>
        </authorList>
    </citation>
    <scope>NUCLEOTIDE SEQUENCE [LARGE SCALE GENOMIC DNA]</scope>
    <source>
        <strain evidence="12 13">UH-Slu-Lm8-n1</strain>
    </source>
</reference>
<dbReference type="STRING" id="930992.A0A0D0ASU5"/>
<name>A0A0D0ASU5_9AGAM</name>
<keyword evidence="7" id="KW-0378">Hydrolase</keyword>
<dbReference type="PANTHER" id="PTHR42776">
    <property type="entry name" value="SERINE PEPTIDASE S9 FAMILY MEMBER"/>
    <property type="match status" value="1"/>
</dbReference>
<dbReference type="EC" id="3.4.19.1" evidence="5"/>
<dbReference type="InterPro" id="IPR045550">
    <property type="entry name" value="AARE_N"/>
</dbReference>
<sequence>MEGSSCAVTHAMSLQYTGSSTFYTELAQVPLPVSANFIGGDVARVTYSVRDHDRNIKRYITKTFDNQCTTSHDSSEIKASATSPSKSRQAILREVANNKRFVEIWAGSQLEASLDVSNYHQAFLTDDFLYSLSFSPSETSLIYTAEFEATDDDPYNKFRYTPHFGDTSRAKKRPTIFLFRWIRSPDFTRATKQNLTLVALPGQCTVTKPILFAQATFATEDTIFASGHEYTSDGRLLGAKGCFNRPMGIWQLTLPKDSLSSSSASRITPPNRSCRSPRVLFHDNQPIKLFWFSNPIGGPHASCVSLESRDLITGINTILVPTVFEPATPNGFPGLYTEYNMPTSPFLRFSDRVYIVLQSIWRSRTTVLFIDSQSGAITDATELGDGPLYSWTVHATDNNNQLICSRSTPTTPWEVLLGSLDQHDTLDWKVLDRPILSSTTKEALDDLMPSIIPITARAPTESLLIQSKKASTSGGPKPVCMTIPHGGPHTTSTTAFTPGVIALALEGYTLNLPNYTGSMGFGQTYIQKLLGHCGSMDVEDVAESVSELVRRGVTENGRQVVTGSSHGGFIAAHLIGKFPTLFNAASLRNPVISVGELATGTDIPDWVYAEFGVLSDSGSYTSPMSNFNSNSLPSLTCISNSNSLASPASTALTPTPLMHTPPPPLMTPKSYNTLFTVSPIAHVDYITAPVLIIIGEDDLRVVPGQGIGFYHAIKGRVRAGTGTGDENENRTESGTGTRKEKPKGVVEMLSFPGESHAIDGVEAARVSFEATRDWFKMFAED</sequence>
<evidence type="ECO:0000256" key="2">
    <source>
        <dbReference type="ARBA" id="ARBA00004496"/>
    </source>
</evidence>
<reference evidence="13" key="2">
    <citation type="submission" date="2015-01" db="EMBL/GenBank/DDBJ databases">
        <title>Evolutionary Origins and Diversification of the Mycorrhizal Mutualists.</title>
        <authorList>
            <consortium name="DOE Joint Genome Institute"/>
            <consortium name="Mycorrhizal Genomics Consortium"/>
            <person name="Kohler A."/>
            <person name="Kuo A."/>
            <person name="Nagy L.G."/>
            <person name="Floudas D."/>
            <person name="Copeland A."/>
            <person name="Barry K.W."/>
            <person name="Cichocki N."/>
            <person name="Veneault-Fourrey C."/>
            <person name="LaButti K."/>
            <person name="Lindquist E.A."/>
            <person name="Lipzen A."/>
            <person name="Lundell T."/>
            <person name="Morin E."/>
            <person name="Murat C."/>
            <person name="Riley R."/>
            <person name="Ohm R."/>
            <person name="Sun H."/>
            <person name="Tunlid A."/>
            <person name="Henrissat B."/>
            <person name="Grigoriev I.V."/>
            <person name="Hibbett D.S."/>
            <person name="Martin F."/>
        </authorList>
    </citation>
    <scope>NUCLEOTIDE SEQUENCE [LARGE SCALE GENOMIC DNA]</scope>
    <source>
        <strain evidence="13">UH-Slu-Lm8-n1</strain>
    </source>
</reference>
<dbReference type="Pfam" id="PF00326">
    <property type="entry name" value="Peptidase_S9"/>
    <property type="match status" value="1"/>
</dbReference>
<comment type="subcellular location">
    <subcellularLocation>
        <location evidence="2">Cytoplasm</location>
    </subcellularLocation>
</comment>
<dbReference type="Gene3D" id="3.40.50.1820">
    <property type="entry name" value="alpha/beta hydrolase"/>
    <property type="match status" value="1"/>
</dbReference>
<feature type="region of interest" description="Disordered" evidence="9">
    <location>
        <begin position="719"/>
        <end position="742"/>
    </location>
</feature>
<dbReference type="GO" id="GO:0005737">
    <property type="term" value="C:cytoplasm"/>
    <property type="evidence" value="ECO:0007669"/>
    <property type="project" value="UniProtKB-SubCell"/>
</dbReference>
<dbReference type="EMBL" id="KN835457">
    <property type="protein sequence ID" value="KIK37352.1"/>
    <property type="molecule type" value="Genomic_DNA"/>
</dbReference>
<dbReference type="GO" id="GO:0006508">
    <property type="term" value="P:proteolysis"/>
    <property type="evidence" value="ECO:0007669"/>
    <property type="project" value="InterPro"/>
</dbReference>
<evidence type="ECO:0000256" key="6">
    <source>
        <dbReference type="ARBA" id="ARBA00022490"/>
    </source>
</evidence>
<evidence type="ECO:0000256" key="3">
    <source>
        <dbReference type="ARBA" id="ARBA00010040"/>
    </source>
</evidence>
<protein>
    <recommendedName>
        <fullName evidence="5">acylaminoacyl-peptidase</fullName>
        <ecNumber evidence="5">3.4.19.1</ecNumber>
    </recommendedName>
    <alternativeName>
        <fullName evidence="8">Dipeptidyl-peptidase V</fullName>
    </alternativeName>
</protein>
<gene>
    <name evidence="12" type="ORF">CY34DRAFT_810428</name>
</gene>
<organism evidence="12 13">
    <name type="scientific">Suillus luteus UH-Slu-Lm8-n1</name>
    <dbReference type="NCBI Taxonomy" id="930992"/>
    <lineage>
        <taxon>Eukaryota</taxon>
        <taxon>Fungi</taxon>
        <taxon>Dikarya</taxon>
        <taxon>Basidiomycota</taxon>
        <taxon>Agaricomycotina</taxon>
        <taxon>Agaricomycetes</taxon>
        <taxon>Agaricomycetidae</taxon>
        <taxon>Boletales</taxon>
        <taxon>Suillineae</taxon>
        <taxon>Suillaceae</taxon>
        <taxon>Suillus</taxon>
    </lineage>
</organism>
<evidence type="ECO:0000259" key="10">
    <source>
        <dbReference type="Pfam" id="PF00326"/>
    </source>
</evidence>
<dbReference type="AlphaFoldDB" id="A0A0D0ASU5"/>
<accession>A0A0D0ASU5</accession>
<feature type="domain" description="Acylamino-acid-releasing enzyme N-terminal" evidence="11">
    <location>
        <begin position="230"/>
        <end position="437"/>
    </location>
</feature>
<evidence type="ECO:0000256" key="9">
    <source>
        <dbReference type="SAM" id="MobiDB-lite"/>
    </source>
</evidence>
<feature type="compositionally biased region" description="Basic and acidic residues" evidence="9">
    <location>
        <begin position="727"/>
        <end position="742"/>
    </location>
</feature>
<evidence type="ECO:0000256" key="8">
    <source>
        <dbReference type="ARBA" id="ARBA00032829"/>
    </source>
</evidence>
<evidence type="ECO:0000256" key="7">
    <source>
        <dbReference type="ARBA" id="ARBA00022801"/>
    </source>
</evidence>
<dbReference type="InterPro" id="IPR001375">
    <property type="entry name" value="Peptidase_S9_cat"/>
</dbReference>
<dbReference type="Proteomes" id="UP000054485">
    <property type="component" value="Unassembled WGS sequence"/>
</dbReference>
<evidence type="ECO:0000256" key="4">
    <source>
        <dbReference type="ARBA" id="ARBA00011881"/>
    </source>
</evidence>
<dbReference type="PANTHER" id="PTHR42776:SF4">
    <property type="entry name" value="ACYLAMINO-ACID-RELEASING ENZYME"/>
    <property type="match status" value="1"/>
</dbReference>
<keyword evidence="13" id="KW-1185">Reference proteome</keyword>
<dbReference type="GO" id="GO:0004252">
    <property type="term" value="F:serine-type endopeptidase activity"/>
    <property type="evidence" value="ECO:0007669"/>
    <property type="project" value="TreeGrafter"/>
</dbReference>
<dbReference type="OrthoDB" id="43744at2759"/>
<evidence type="ECO:0000256" key="1">
    <source>
        <dbReference type="ARBA" id="ARBA00000721"/>
    </source>
</evidence>
<evidence type="ECO:0000313" key="13">
    <source>
        <dbReference type="Proteomes" id="UP000054485"/>
    </source>
</evidence>
<feature type="domain" description="Peptidase S9 prolyl oligopeptidase catalytic" evidence="10">
    <location>
        <begin position="503"/>
        <end position="625"/>
    </location>
</feature>
<proteinExistence type="inferred from homology"/>
<dbReference type="GO" id="GO:0008242">
    <property type="term" value="F:omega peptidase activity"/>
    <property type="evidence" value="ECO:0007669"/>
    <property type="project" value="UniProtKB-EC"/>
</dbReference>
<dbReference type="HOGENOM" id="CLU_014230_1_0_1"/>
<evidence type="ECO:0000259" key="11">
    <source>
        <dbReference type="Pfam" id="PF19283"/>
    </source>
</evidence>
<dbReference type="SUPFAM" id="SSF53474">
    <property type="entry name" value="alpha/beta-Hydrolases"/>
    <property type="match status" value="1"/>
</dbReference>
<keyword evidence="6" id="KW-0963">Cytoplasm</keyword>
<dbReference type="InParanoid" id="A0A0D0ASU5"/>
<dbReference type="InterPro" id="IPR029058">
    <property type="entry name" value="AB_hydrolase_fold"/>
</dbReference>
<comment type="similarity">
    <text evidence="3">Belongs to the peptidase S9C family.</text>
</comment>